<evidence type="ECO:0000256" key="5">
    <source>
        <dbReference type="ARBA" id="ARBA00022824"/>
    </source>
</evidence>
<keyword evidence="10" id="KW-1185">Reference proteome</keyword>
<reference evidence="9 10" key="1">
    <citation type="submission" date="2016-08" db="EMBL/GenBank/DDBJ databases">
        <title>A Parts List for Fungal Cellulosomes Revealed by Comparative Genomics.</title>
        <authorList>
            <consortium name="DOE Joint Genome Institute"/>
            <person name="Haitjema C.H."/>
            <person name="Gilmore S.P."/>
            <person name="Henske J.K."/>
            <person name="Solomon K.V."/>
            <person name="De Groot R."/>
            <person name="Kuo A."/>
            <person name="Mondo S.J."/>
            <person name="Salamov A.A."/>
            <person name="Labutti K."/>
            <person name="Zhao Z."/>
            <person name="Chiniquy J."/>
            <person name="Barry K."/>
            <person name="Brewer H.M."/>
            <person name="Purvine S.O."/>
            <person name="Wright A.T."/>
            <person name="Boxma B."/>
            <person name="Van Alen T."/>
            <person name="Hackstein J.H."/>
            <person name="Baker S.E."/>
            <person name="Grigoriev I.V."/>
            <person name="O'Malley M.A."/>
        </authorList>
    </citation>
    <scope>NUCLEOTIDE SEQUENCE [LARGE SCALE GENOMIC DNA]</scope>
    <source>
        <strain evidence="9 10">S4</strain>
    </source>
</reference>
<evidence type="ECO:0000256" key="3">
    <source>
        <dbReference type="ARBA" id="ARBA00009386"/>
    </source>
</evidence>
<organism evidence="9 10">
    <name type="scientific">Anaeromyces robustus</name>
    <dbReference type="NCBI Taxonomy" id="1754192"/>
    <lineage>
        <taxon>Eukaryota</taxon>
        <taxon>Fungi</taxon>
        <taxon>Fungi incertae sedis</taxon>
        <taxon>Chytridiomycota</taxon>
        <taxon>Chytridiomycota incertae sedis</taxon>
        <taxon>Neocallimastigomycetes</taxon>
        <taxon>Neocallimastigales</taxon>
        <taxon>Neocallimastigaceae</taxon>
        <taxon>Anaeromyces</taxon>
    </lineage>
</organism>
<comment type="subunit">
    <text evidence="8">Component of the oligosaccharyltransferase (OST) complex.</text>
</comment>
<dbReference type="OrthoDB" id="445566at2759"/>
<dbReference type="GO" id="GO:0006487">
    <property type="term" value="P:protein N-linked glycosylation"/>
    <property type="evidence" value="ECO:0007669"/>
    <property type="project" value="EnsemblFungi"/>
</dbReference>
<name>A0A1Y1X5V5_9FUNG</name>
<keyword evidence="6 8" id="KW-1133">Transmembrane helix</keyword>
<proteinExistence type="inferred from homology"/>
<gene>
    <name evidence="9" type="ORF">BCR32DRAFT_245060</name>
</gene>
<feature type="transmembrane region" description="Helical" evidence="8">
    <location>
        <begin position="41"/>
        <end position="60"/>
    </location>
</feature>
<comment type="function">
    <text evidence="8">Subunit of the oligosaccharyl transferase (OST) complex that catalyzes the initial transfer of a defined glycan (Glc(3)Man(9)GlcNAc(2) in eukaryotes) from the lipid carrier dolichol-pyrophosphate to an asparagine residue within an Asn-X-Ser/Thr consensus motif in nascent polypeptide chains, the first step in protein N-glycosylation. N-glycosylation occurs cotranslationally and the complex associates with the Sec61 complex at the channel-forming translocon complex that mediates protein translocation across the endoplasmic reticulum (ER). All subunits are required for a maximal enzyme activity.</text>
</comment>
<evidence type="ECO:0000256" key="8">
    <source>
        <dbReference type="RuleBase" id="RU361136"/>
    </source>
</evidence>
<protein>
    <recommendedName>
        <fullName evidence="8">Dolichyl-diphosphooligosaccharide--protein glycosyltransferase subunit OST2</fullName>
        <shortName evidence="8">Oligosaccharyl transferase subunit OST2</shortName>
    </recommendedName>
</protein>
<dbReference type="PANTHER" id="PTHR10705:SF0">
    <property type="entry name" value="DOLICHYL-DIPHOSPHOOLIGOSACCHARIDE--PROTEIN GLYCOSYLTRANSFERASE SUBUNIT DAD1"/>
    <property type="match status" value="1"/>
</dbReference>
<sequence length="124" mass="14253">MTTKDSTAVKKETVKQEKDLQILWENYLKNTPGRYKIIDTYMAFVVMMGVIQFVYCFIIGKEPWATFLAGFISCVGTFVLVANLRIQSNTSNMKEFPKITPERSFADFFVCSVLLYLYVISFIG</sequence>
<accession>A0A1Y1X5V5</accession>
<comment type="subcellular location">
    <subcellularLocation>
        <location evidence="1 8">Endoplasmic reticulum membrane</location>
        <topology evidence="1 8">Multi-pass membrane protein</topology>
    </subcellularLocation>
</comment>
<evidence type="ECO:0000256" key="4">
    <source>
        <dbReference type="ARBA" id="ARBA00022692"/>
    </source>
</evidence>
<feature type="transmembrane region" description="Helical" evidence="8">
    <location>
        <begin position="105"/>
        <end position="123"/>
    </location>
</feature>
<evidence type="ECO:0000256" key="1">
    <source>
        <dbReference type="ARBA" id="ARBA00004477"/>
    </source>
</evidence>
<keyword evidence="7 8" id="KW-0472">Membrane</keyword>
<dbReference type="PANTHER" id="PTHR10705">
    <property type="entry name" value="DOLICHYL-DIPHOSPHOOLIGOSACCHARIDE--PROTEIN GLYCOSYLTRANSFERASE SUBUNIT DAD1"/>
    <property type="match status" value="1"/>
</dbReference>
<dbReference type="Pfam" id="PF02109">
    <property type="entry name" value="DAD"/>
    <property type="match status" value="1"/>
</dbReference>
<evidence type="ECO:0000313" key="9">
    <source>
        <dbReference type="EMBL" id="ORX81190.1"/>
    </source>
</evidence>
<evidence type="ECO:0000256" key="2">
    <source>
        <dbReference type="ARBA" id="ARBA00004922"/>
    </source>
</evidence>
<evidence type="ECO:0000313" key="10">
    <source>
        <dbReference type="Proteomes" id="UP000193944"/>
    </source>
</evidence>
<evidence type="ECO:0000256" key="7">
    <source>
        <dbReference type="ARBA" id="ARBA00023136"/>
    </source>
</evidence>
<comment type="similarity">
    <text evidence="3 8">Belongs to the DAD/OST2 family.</text>
</comment>
<feature type="transmembrane region" description="Helical" evidence="8">
    <location>
        <begin position="66"/>
        <end position="84"/>
    </location>
</feature>
<dbReference type="UniPathway" id="UPA00378"/>
<dbReference type="PIRSF" id="PIRSF005588">
    <property type="entry name" value="DAD"/>
    <property type="match status" value="1"/>
</dbReference>
<comment type="pathway">
    <text evidence="2 8">Protein modification; protein glycosylation.</text>
</comment>
<reference evidence="9 10" key="2">
    <citation type="submission" date="2016-08" db="EMBL/GenBank/DDBJ databases">
        <title>Pervasive Adenine N6-methylation of Active Genes in Fungi.</title>
        <authorList>
            <consortium name="DOE Joint Genome Institute"/>
            <person name="Mondo S.J."/>
            <person name="Dannebaum R.O."/>
            <person name="Kuo R.C."/>
            <person name="Labutti K."/>
            <person name="Haridas S."/>
            <person name="Kuo A."/>
            <person name="Salamov A."/>
            <person name="Ahrendt S.R."/>
            <person name="Lipzen A."/>
            <person name="Sullivan W."/>
            <person name="Andreopoulos W.B."/>
            <person name="Clum A."/>
            <person name="Lindquist E."/>
            <person name="Daum C."/>
            <person name="Ramamoorthy G.K."/>
            <person name="Gryganskyi A."/>
            <person name="Culley D."/>
            <person name="Magnuson J.K."/>
            <person name="James T.Y."/>
            <person name="O'Malley M.A."/>
            <person name="Stajich J.E."/>
            <person name="Spatafora J.W."/>
            <person name="Visel A."/>
            <person name="Grigoriev I.V."/>
        </authorList>
    </citation>
    <scope>NUCLEOTIDE SEQUENCE [LARGE SCALE GENOMIC DNA]</scope>
    <source>
        <strain evidence="9 10">S4</strain>
    </source>
</reference>
<dbReference type="Proteomes" id="UP000193944">
    <property type="component" value="Unassembled WGS sequence"/>
</dbReference>
<evidence type="ECO:0000256" key="6">
    <source>
        <dbReference type="ARBA" id="ARBA00022989"/>
    </source>
</evidence>
<dbReference type="InterPro" id="IPR003038">
    <property type="entry name" value="DAD/Ost2"/>
</dbReference>
<keyword evidence="4 8" id="KW-0812">Transmembrane</keyword>
<dbReference type="AlphaFoldDB" id="A0A1Y1X5V5"/>
<dbReference type="GO" id="GO:0008250">
    <property type="term" value="C:oligosaccharyltransferase complex"/>
    <property type="evidence" value="ECO:0007669"/>
    <property type="project" value="EnsemblFungi"/>
</dbReference>
<dbReference type="EMBL" id="MCFG01000124">
    <property type="protein sequence ID" value="ORX81190.1"/>
    <property type="molecule type" value="Genomic_DNA"/>
</dbReference>
<keyword evidence="5 8" id="KW-0256">Endoplasmic reticulum</keyword>
<dbReference type="STRING" id="1754192.A0A1Y1X5V5"/>
<comment type="caution">
    <text evidence="9">The sequence shown here is derived from an EMBL/GenBank/DDBJ whole genome shotgun (WGS) entry which is preliminary data.</text>
</comment>